<protein>
    <recommendedName>
        <fullName evidence="5">Lipoprotein</fullName>
    </recommendedName>
</protein>
<evidence type="ECO:0000313" key="3">
    <source>
        <dbReference type="EMBL" id="MDQ9129260.1"/>
    </source>
</evidence>
<feature type="region of interest" description="Disordered" evidence="1">
    <location>
        <begin position="27"/>
        <end position="48"/>
    </location>
</feature>
<evidence type="ECO:0000313" key="4">
    <source>
        <dbReference type="Proteomes" id="UP001224622"/>
    </source>
</evidence>
<dbReference type="EMBL" id="JAVIGA010000033">
    <property type="protein sequence ID" value="MDQ9129260.1"/>
    <property type="molecule type" value="Genomic_DNA"/>
</dbReference>
<sequence>MMRYLILLLALALTGCVSVYGPTKTGNQPGSAAETAAGEPTVGAKPTLIGNRKPDELLTRAEAIFAQKGLKATVVDSHLGIVGTTGNDAELASLYLICSDQPGPSNLNVTYRILVQIFSAGEGTNVMVQVNGVAGLVAGDGNDKVKPFECSSSGVFEKDLLQALRK</sequence>
<comment type="caution">
    <text evidence="3">The sequence shown here is derived from an EMBL/GenBank/DDBJ whole genome shotgun (WGS) entry which is preliminary data.</text>
</comment>
<keyword evidence="2" id="KW-0732">Signal</keyword>
<reference evidence="3" key="1">
    <citation type="submission" date="2023-08" db="EMBL/GenBank/DDBJ databases">
        <title>The Comparative Genomic Analysis of Yersiniaceae from Polar Regions.</title>
        <authorList>
            <person name="Goncharov A."/>
            <person name="Aslanov B."/>
            <person name="Kolodzhieva V."/>
            <person name="Azarov D."/>
            <person name="Mochov A."/>
            <person name="Lebedeva E."/>
        </authorList>
    </citation>
    <scope>NUCLEOTIDE SEQUENCE</scope>
    <source>
        <strain evidence="3">Vf</strain>
    </source>
</reference>
<evidence type="ECO:0008006" key="5">
    <source>
        <dbReference type="Google" id="ProtNLM"/>
    </source>
</evidence>
<dbReference type="AlphaFoldDB" id="A0AAJ1YJH8"/>
<evidence type="ECO:0000256" key="1">
    <source>
        <dbReference type="SAM" id="MobiDB-lite"/>
    </source>
</evidence>
<dbReference type="PROSITE" id="PS51257">
    <property type="entry name" value="PROKAR_LIPOPROTEIN"/>
    <property type="match status" value="1"/>
</dbReference>
<gene>
    <name evidence="3" type="ORF">RDT67_22835</name>
</gene>
<organism evidence="3 4">
    <name type="scientific">Serratia fonticola</name>
    <dbReference type="NCBI Taxonomy" id="47917"/>
    <lineage>
        <taxon>Bacteria</taxon>
        <taxon>Pseudomonadati</taxon>
        <taxon>Pseudomonadota</taxon>
        <taxon>Gammaproteobacteria</taxon>
        <taxon>Enterobacterales</taxon>
        <taxon>Yersiniaceae</taxon>
        <taxon>Serratia</taxon>
    </lineage>
</organism>
<dbReference type="RefSeq" id="WP_309048330.1">
    <property type="nucleotide sequence ID" value="NZ_JAVIGA010000033.1"/>
</dbReference>
<evidence type="ECO:0000256" key="2">
    <source>
        <dbReference type="SAM" id="SignalP"/>
    </source>
</evidence>
<accession>A0AAJ1YJH8</accession>
<feature type="chain" id="PRO_5042467208" description="Lipoprotein" evidence="2">
    <location>
        <begin position="20"/>
        <end position="166"/>
    </location>
</feature>
<dbReference type="Proteomes" id="UP001224622">
    <property type="component" value="Unassembled WGS sequence"/>
</dbReference>
<name>A0AAJ1YJH8_SERFO</name>
<feature type="signal peptide" evidence="2">
    <location>
        <begin position="1"/>
        <end position="19"/>
    </location>
</feature>
<proteinExistence type="predicted"/>